<dbReference type="NCBIfam" id="TIGR03824">
    <property type="entry name" value="FlgM_jcvi"/>
    <property type="match status" value="1"/>
</dbReference>
<evidence type="ECO:0000313" key="9">
    <source>
        <dbReference type="EMBL" id="MBM6619047.1"/>
    </source>
</evidence>
<evidence type="ECO:0000256" key="3">
    <source>
        <dbReference type="ARBA" id="ARBA00022491"/>
    </source>
</evidence>
<keyword evidence="9" id="KW-0969">Cilium</keyword>
<evidence type="ECO:0000256" key="7">
    <source>
        <dbReference type="SAM" id="MobiDB-lite"/>
    </source>
</evidence>
<keyword evidence="4" id="KW-1005">Bacterial flagellum biogenesis</keyword>
<evidence type="ECO:0000256" key="2">
    <source>
        <dbReference type="ARBA" id="ARBA00017823"/>
    </source>
</evidence>
<evidence type="ECO:0000256" key="6">
    <source>
        <dbReference type="ARBA" id="ARBA00023163"/>
    </source>
</evidence>
<feature type="domain" description="Anti-sigma-28 factor FlgM C-terminal" evidence="8">
    <location>
        <begin position="32"/>
        <end position="81"/>
    </location>
</feature>
<dbReference type="EMBL" id="JAFELM010000039">
    <property type="protein sequence ID" value="MBM6619047.1"/>
    <property type="molecule type" value="Genomic_DNA"/>
</dbReference>
<dbReference type="InterPro" id="IPR007412">
    <property type="entry name" value="FlgM"/>
</dbReference>
<organism evidence="9 10">
    <name type="scientific">Bacillus suaedaesalsae</name>
    <dbReference type="NCBI Taxonomy" id="2810349"/>
    <lineage>
        <taxon>Bacteria</taxon>
        <taxon>Bacillati</taxon>
        <taxon>Bacillota</taxon>
        <taxon>Bacilli</taxon>
        <taxon>Bacillales</taxon>
        <taxon>Bacillaceae</taxon>
        <taxon>Bacillus</taxon>
    </lineage>
</organism>
<reference evidence="9 10" key="1">
    <citation type="submission" date="2021-02" db="EMBL/GenBank/DDBJ databases">
        <title>Bacillus sp. RD4P76, an endophyte from a halophyte.</title>
        <authorList>
            <person name="Sun J.-Q."/>
        </authorList>
    </citation>
    <scope>NUCLEOTIDE SEQUENCE [LARGE SCALE GENOMIC DNA]</scope>
    <source>
        <strain evidence="9 10">RD4P76</strain>
    </source>
</reference>
<keyword evidence="3" id="KW-0678">Repressor</keyword>
<dbReference type="InterPro" id="IPR035890">
    <property type="entry name" value="Anti-sigma-28_factor_FlgM_sf"/>
</dbReference>
<protein>
    <recommendedName>
        <fullName evidence="2">Negative regulator of flagellin synthesis</fullName>
    </recommendedName>
</protein>
<dbReference type="InterPro" id="IPR031316">
    <property type="entry name" value="FlgM_C"/>
</dbReference>
<feature type="region of interest" description="Disordered" evidence="7">
    <location>
        <begin position="1"/>
        <end position="31"/>
    </location>
</feature>
<evidence type="ECO:0000256" key="1">
    <source>
        <dbReference type="ARBA" id="ARBA00005322"/>
    </source>
</evidence>
<name>A0ABS2DKW5_9BACI</name>
<sequence length="87" mass="9735">MKINNLGPINVNPYKKNMSKVDNLPKTSTKTDKVEISTAALELRQNSKVVLERAERVEALRHQVEAGTYSVDAESVAKSVIQYFKSN</sequence>
<comment type="caution">
    <text evidence="9">The sequence shown here is derived from an EMBL/GenBank/DDBJ whole genome shotgun (WGS) entry which is preliminary data.</text>
</comment>
<dbReference type="SUPFAM" id="SSF101498">
    <property type="entry name" value="Anti-sigma factor FlgM"/>
    <property type="match status" value="1"/>
</dbReference>
<keyword evidence="9" id="KW-0282">Flagellum</keyword>
<evidence type="ECO:0000256" key="5">
    <source>
        <dbReference type="ARBA" id="ARBA00023015"/>
    </source>
</evidence>
<keyword evidence="5" id="KW-0805">Transcription regulation</keyword>
<dbReference type="Proteomes" id="UP001518925">
    <property type="component" value="Unassembled WGS sequence"/>
</dbReference>
<keyword evidence="10" id="KW-1185">Reference proteome</keyword>
<gene>
    <name evidence="9" type="primary">flgM</name>
    <name evidence="9" type="ORF">JR050_15370</name>
</gene>
<comment type="similarity">
    <text evidence="1">Belongs to the FlgM family.</text>
</comment>
<dbReference type="Pfam" id="PF04316">
    <property type="entry name" value="FlgM"/>
    <property type="match status" value="1"/>
</dbReference>
<accession>A0ABS2DKW5</accession>
<proteinExistence type="inferred from homology"/>
<evidence type="ECO:0000259" key="8">
    <source>
        <dbReference type="Pfam" id="PF04316"/>
    </source>
</evidence>
<keyword evidence="9" id="KW-0966">Cell projection</keyword>
<keyword evidence="6" id="KW-0804">Transcription</keyword>
<evidence type="ECO:0000256" key="4">
    <source>
        <dbReference type="ARBA" id="ARBA00022795"/>
    </source>
</evidence>
<evidence type="ECO:0000313" key="10">
    <source>
        <dbReference type="Proteomes" id="UP001518925"/>
    </source>
</evidence>